<dbReference type="Gene3D" id="3.40.630.30">
    <property type="match status" value="1"/>
</dbReference>
<dbReference type="InterPro" id="IPR016181">
    <property type="entry name" value="Acyl_CoA_acyltransferase"/>
</dbReference>
<sequence length="161" mass="18052">MIREMTAADFEQFWPTFSAITTAQESYSFDPDMSYEQAYQLWCLEPLKTLAYLEQGKVLGSYFIKPNAAGPGDHVCNCGYMVSPHARGCGIATALCDHSQLMAMELGFKAMQFNSVVSTNEGAIRLWQKLGFRIIGTIPGGYRHRQLGYVDSYIMHKTLPC</sequence>
<organism evidence="2 3">
    <name type="scientific">Motiliproteus coralliicola</name>
    <dbReference type="NCBI Taxonomy" id="2283196"/>
    <lineage>
        <taxon>Bacteria</taxon>
        <taxon>Pseudomonadati</taxon>
        <taxon>Pseudomonadota</taxon>
        <taxon>Gammaproteobacteria</taxon>
        <taxon>Oceanospirillales</taxon>
        <taxon>Oceanospirillaceae</taxon>
        <taxon>Motiliproteus</taxon>
    </lineage>
</organism>
<evidence type="ECO:0000313" key="3">
    <source>
        <dbReference type="Proteomes" id="UP000253769"/>
    </source>
</evidence>
<feature type="domain" description="N-acetyltransferase" evidence="1">
    <location>
        <begin position="1"/>
        <end position="160"/>
    </location>
</feature>
<dbReference type="Pfam" id="PF00583">
    <property type="entry name" value="Acetyltransf_1"/>
    <property type="match status" value="1"/>
</dbReference>
<dbReference type="Proteomes" id="UP000253769">
    <property type="component" value="Unassembled WGS sequence"/>
</dbReference>
<protein>
    <submittedName>
        <fullName evidence="2">N-acetyltransferase</fullName>
    </submittedName>
</protein>
<gene>
    <name evidence="2" type="ORF">DV711_11120</name>
</gene>
<dbReference type="InterPro" id="IPR052742">
    <property type="entry name" value="Mito_N-acetyltransferase"/>
</dbReference>
<dbReference type="GO" id="GO:0016747">
    <property type="term" value="F:acyltransferase activity, transferring groups other than amino-acyl groups"/>
    <property type="evidence" value="ECO:0007669"/>
    <property type="project" value="InterPro"/>
</dbReference>
<proteinExistence type="predicted"/>
<keyword evidence="3" id="KW-1185">Reference proteome</keyword>
<name>A0A369WBP9_9GAMM</name>
<dbReference type="CDD" id="cd04301">
    <property type="entry name" value="NAT_SF"/>
    <property type="match status" value="1"/>
</dbReference>
<comment type="caution">
    <text evidence="2">The sequence shown here is derived from an EMBL/GenBank/DDBJ whole genome shotgun (WGS) entry which is preliminary data.</text>
</comment>
<dbReference type="EMBL" id="QQOH01000003">
    <property type="protein sequence ID" value="RDE19438.1"/>
    <property type="molecule type" value="Genomic_DNA"/>
</dbReference>
<dbReference type="RefSeq" id="WP_114695782.1">
    <property type="nucleotide sequence ID" value="NZ_QQOH01000003.1"/>
</dbReference>
<accession>A0A369WBP9</accession>
<dbReference type="PANTHER" id="PTHR43138:SF1">
    <property type="entry name" value="N-ACETYLTRANSFERASE ACA1"/>
    <property type="match status" value="1"/>
</dbReference>
<dbReference type="PROSITE" id="PS51186">
    <property type="entry name" value="GNAT"/>
    <property type="match status" value="1"/>
</dbReference>
<evidence type="ECO:0000259" key="1">
    <source>
        <dbReference type="PROSITE" id="PS51186"/>
    </source>
</evidence>
<dbReference type="PANTHER" id="PTHR43138">
    <property type="entry name" value="ACETYLTRANSFERASE, GNAT FAMILY"/>
    <property type="match status" value="1"/>
</dbReference>
<reference evidence="2 3" key="1">
    <citation type="submission" date="2018-07" db="EMBL/GenBank/DDBJ databases">
        <title>Motiliproteus coralliicola sp. nov., a bacterium isolated from Coral.</title>
        <authorList>
            <person name="Wang G."/>
        </authorList>
    </citation>
    <scope>NUCLEOTIDE SEQUENCE [LARGE SCALE GENOMIC DNA]</scope>
    <source>
        <strain evidence="2 3">C34</strain>
    </source>
</reference>
<dbReference type="SUPFAM" id="SSF55729">
    <property type="entry name" value="Acyl-CoA N-acyltransferases (Nat)"/>
    <property type="match status" value="1"/>
</dbReference>
<dbReference type="AlphaFoldDB" id="A0A369WBP9"/>
<dbReference type="InterPro" id="IPR000182">
    <property type="entry name" value="GNAT_dom"/>
</dbReference>
<evidence type="ECO:0000313" key="2">
    <source>
        <dbReference type="EMBL" id="RDE19438.1"/>
    </source>
</evidence>
<keyword evidence="2" id="KW-0808">Transferase</keyword>
<dbReference type="OrthoDB" id="9788300at2"/>